<organism evidence="2 3">
    <name type="scientific">Alkalihalophilus pseudofirmus</name>
    <name type="common">Bacillus pseudofirmus</name>
    <dbReference type="NCBI Taxonomy" id="79885"/>
    <lineage>
        <taxon>Bacteria</taxon>
        <taxon>Bacillati</taxon>
        <taxon>Bacillota</taxon>
        <taxon>Bacilli</taxon>
        <taxon>Bacillales</taxon>
        <taxon>Bacillaceae</taxon>
        <taxon>Alkalihalophilus</taxon>
    </lineage>
</organism>
<dbReference type="InterPro" id="IPR053145">
    <property type="entry name" value="AB_hydrolase_Est10"/>
</dbReference>
<dbReference type="EMBL" id="JAWJAY010000001">
    <property type="protein sequence ID" value="MDV2884206.1"/>
    <property type="molecule type" value="Genomic_DNA"/>
</dbReference>
<dbReference type="InterPro" id="IPR029058">
    <property type="entry name" value="AB_hydrolase_fold"/>
</dbReference>
<dbReference type="PANTHER" id="PTHR43265:SF1">
    <property type="entry name" value="ESTERASE ESTD"/>
    <property type="match status" value="1"/>
</dbReference>
<dbReference type="InterPro" id="IPR001375">
    <property type="entry name" value="Peptidase_S9_cat"/>
</dbReference>
<accession>A0AAJ2KVY9</accession>
<dbReference type="GO" id="GO:0008236">
    <property type="term" value="F:serine-type peptidase activity"/>
    <property type="evidence" value="ECO:0007669"/>
    <property type="project" value="InterPro"/>
</dbReference>
<dbReference type="Proteomes" id="UP001285636">
    <property type="component" value="Unassembled WGS sequence"/>
</dbReference>
<feature type="domain" description="Peptidase S9 prolyl oligopeptidase catalytic" evidence="1">
    <location>
        <begin position="53"/>
        <end position="255"/>
    </location>
</feature>
<dbReference type="GO" id="GO:0006508">
    <property type="term" value="P:proteolysis"/>
    <property type="evidence" value="ECO:0007669"/>
    <property type="project" value="InterPro"/>
</dbReference>
<dbReference type="RefSeq" id="WP_323465868.1">
    <property type="nucleotide sequence ID" value="NZ_CP144224.1"/>
</dbReference>
<proteinExistence type="predicted"/>
<dbReference type="SUPFAM" id="SSF53474">
    <property type="entry name" value="alpha/beta-Hydrolases"/>
    <property type="match status" value="1"/>
</dbReference>
<dbReference type="Pfam" id="PF00326">
    <property type="entry name" value="Peptidase_S9"/>
    <property type="match status" value="1"/>
</dbReference>
<dbReference type="Gene3D" id="3.40.50.1820">
    <property type="entry name" value="alpha/beta hydrolase"/>
    <property type="match status" value="1"/>
</dbReference>
<gene>
    <name evidence="2" type="ORF">RYX45_03385</name>
</gene>
<dbReference type="PANTHER" id="PTHR43265">
    <property type="entry name" value="ESTERASE ESTD"/>
    <property type="match status" value="1"/>
</dbReference>
<comment type="caution">
    <text evidence="2">The sequence shown here is derived from an EMBL/GenBank/DDBJ whole genome shotgun (WGS) entry which is preliminary data.</text>
</comment>
<evidence type="ECO:0000313" key="3">
    <source>
        <dbReference type="Proteomes" id="UP001285636"/>
    </source>
</evidence>
<reference evidence="2" key="1">
    <citation type="submission" date="2023-10" db="EMBL/GenBank/DDBJ databases">
        <title>Screening of Alkalihalophilus pseudofirmusBZ-TG-HK211 and Its Alleviation of Salt Stress on Rapeseed Growth.</title>
        <authorList>
            <person name="Zhao B."/>
            <person name="Guo T."/>
        </authorList>
    </citation>
    <scope>NUCLEOTIDE SEQUENCE</scope>
    <source>
        <strain evidence="2">BZ-TG-HK211</strain>
    </source>
</reference>
<evidence type="ECO:0000259" key="1">
    <source>
        <dbReference type="Pfam" id="PF00326"/>
    </source>
</evidence>
<evidence type="ECO:0000313" key="2">
    <source>
        <dbReference type="EMBL" id="MDV2884206.1"/>
    </source>
</evidence>
<dbReference type="GO" id="GO:0052689">
    <property type="term" value="F:carboxylic ester hydrolase activity"/>
    <property type="evidence" value="ECO:0007669"/>
    <property type="project" value="TreeGrafter"/>
</dbReference>
<keyword evidence="2" id="KW-0378">Hydrolase</keyword>
<sequence length="261" mass="28920">MASKHITIPAGEYHLSAAIHTPEQLFEKEAPALIFIHGFVGNKIGEHRMFVKAARYFSSLGYICVRFDFSGCGESDGHYKDVSVTKKVDELKSVISYTMELEGVDPNRISLVGHSLGGAVTALTSPTIPQLNQVVLWAPVARPYDDIVSITTEDAVMSAKKNGVYDYQGFEISKSFFEDLKRHDPLTSISTFNGSVLIIHGDEDQEVPKSNADDYVTAAIDANRIFIDKGDHTFSSHAFENRLFNETAVWLSKRVKTTVNI</sequence>
<protein>
    <submittedName>
        <fullName evidence="2">Alpha/beta hydrolase</fullName>
    </submittedName>
</protein>
<name>A0AAJ2KVY9_ALKPS</name>
<dbReference type="AlphaFoldDB" id="A0AAJ2KVY9"/>